<accession>A0A151JKI6</accession>
<proteinExistence type="predicted"/>
<evidence type="ECO:0000313" key="2">
    <source>
        <dbReference type="Proteomes" id="UP000075349"/>
    </source>
</evidence>
<name>A0A151JKI6_9VIBR</name>
<protein>
    <submittedName>
        <fullName evidence="1">Uncharacterized protein</fullName>
    </submittedName>
</protein>
<organism evidence="1 2">
    <name type="scientific">Vibrio cidicii</name>
    <dbReference type="NCBI Taxonomy" id="1763883"/>
    <lineage>
        <taxon>Bacteria</taxon>
        <taxon>Pseudomonadati</taxon>
        <taxon>Pseudomonadota</taxon>
        <taxon>Gammaproteobacteria</taxon>
        <taxon>Vibrionales</taxon>
        <taxon>Vibrionaceae</taxon>
        <taxon>Vibrio</taxon>
    </lineage>
</organism>
<dbReference type="AlphaFoldDB" id="A0A151JKI6"/>
<gene>
    <name evidence="1" type="ORF">AUQ44_13590</name>
</gene>
<evidence type="ECO:0000313" key="1">
    <source>
        <dbReference type="EMBL" id="KYN26172.1"/>
    </source>
</evidence>
<dbReference type="EMBL" id="LOMK01000001">
    <property type="protein sequence ID" value="KYN26172.1"/>
    <property type="molecule type" value="Genomic_DNA"/>
</dbReference>
<reference evidence="2" key="1">
    <citation type="submission" date="2015-12" db="EMBL/GenBank/DDBJ databases">
        <authorList>
            <person name="Tarr C.L."/>
            <person name="Gladney L.M."/>
        </authorList>
    </citation>
    <scope>NUCLEOTIDE SEQUENCE [LARGE SCALE GENOMIC DNA]</scope>
    <source>
        <strain evidence="2">2756-81</strain>
    </source>
</reference>
<dbReference type="Proteomes" id="UP000075349">
    <property type="component" value="Unassembled WGS sequence"/>
</dbReference>
<comment type="caution">
    <text evidence="1">The sequence shown here is derived from an EMBL/GenBank/DDBJ whole genome shotgun (WGS) entry which is preliminary data.</text>
</comment>
<sequence>MSTRFEITVEYLLDEKVICEVSYPEAFRFLQDSINRSEVNAFLHRISRQVGNTNDSKGYYCSYETLEDPKRRKKATKQFSHMLADLEPLLDWLRLVRNVDAESRPVEAGARISESELLSAIEESSSMSELLNQIASKFKKVSRSVESKTKLRSVLTYLTDNGYLLSVGSSGAVYIATAKWSLLFDQLEFIHSFEGYELPDDEPESQQELF</sequence>